<organism evidence="2 3">
    <name type="scientific">Methylobacterium durans</name>
    <dbReference type="NCBI Taxonomy" id="2202825"/>
    <lineage>
        <taxon>Bacteria</taxon>
        <taxon>Pseudomonadati</taxon>
        <taxon>Pseudomonadota</taxon>
        <taxon>Alphaproteobacteria</taxon>
        <taxon>Hyphomicrobiales</taxon>
        <taxon>Methylobacteriaceae</taxon>
        <taxon>Methylobacterium</taxon>
    </lineage>
</organism>
<evidence type="ECO:0000259" key="1">
    <source>
        <dbReference type="Pfam" id="PF13472"/>
    </source>
</evidence>
<dbReference type="EMBL" id="CP029550">
    <property type="protein sequence ID" value="AWN41743.1"/>
    <property type="molecule type" value="Genomic_DNA"/>
</dbReference>
<evidence type="ECO:0000313" key="2">
    <source>
        <dbReference type="EMBL" id="AWN41743.1"/>
    </source>
</evidence>
<dbReference type="PANTHER" id="PTHR30383">
    <property type="entry name" value="THIOESTERASE 1/PROTEASE 1/LYSOPHOSPHOLIPASE L1"/>
    <property type="match status" value="1"/>
</dbReference>
<dbReference type="GO" id="GO:0004622">
    <property type="term" value="F:phosphatidylcholine lysophospholipase activity"/>
    <property type="evidence" value="ECO:0007669"/>
    <property type="project" value="TreeGrafter"/>
</dbReference>
<sequence>MKLKRLLGTAVCLALQTSISTYGLCCDRLDLQVTTTPVQPQSGWALKRHYQIKAQPLTAYSTILIGDSLIQQWDTAQLSNVQNLGVSADRTQNVLWRLADLNLIQASPEKVLVLAGTNNLGAGDPPCSIAEGLLAIVAKIKAAWSSAQIIVVEIPPRGADFAFRDEDRKAINALVRQTLAADQQVAVINLDDALTCGRQNYCSNYKEDKIHFTAEGYGLFNGLLMRQLNPAAQE</sequence>
<dbReference type="PANTHER" id="PTHR30383:SF5">
    <property type="entry name" value="SGNH HYDROLASE-TYPE ESTERASE DOMAIN-CONTAINING PROTEIN"/>
    <property type="match status" value="1"/>
</dbReference>
<dbReference type="KEGG" id="mets:DK389_16040"/>
<feature type="domain" description="SGNH hydrolase-type esterase" evidence="1">
    <location>
        <begin position="78"/>
        <end position="218"/>
    </location>
</feature>
<dbReference type="Pfam" id="PF13472">
    <property type="entry name" value="Lipase_GDSL_2"/>
    <property type="match status" value="1"/>
</dbReference>
<dbReference type="SUPFAM" id="SSF52266">
    <property type="entry name" value="SGNH hydrolase"/>
    <property type="match status" value="1"/>
</dbReference>
<dbReference type="Gene3D" id="3.40.50.1110">
    <property type="entry name" value="SGNH hydrolase"/>
    <property type="match status" value="1"/>
</dbReference>
<dbReference type="InterPro" id="IPR036514">
    <property type="entry name" value="SGNH_hydro_sf"/>
</dbReference>
<dbReference type="Proteomes" id="UP000245926">
    <property type="component" value="Chromosome"/>
</dbReference>
<protein>
    <recommendedName>
        <fullName evidence="1">SGNH hydrolase-type esterase domain-containing protein</fullName>
    </recommendedName>
</protein>
<proteinExistence type="predicted"/>
<dbReference type="RefSeq" id="WP_109891045.1">
    <property type="nucleotide sequence ID" value="NZ_CP029550.1"/>
</dbReference>
<accession>A0A2U8W6N6</accession>
<dbReference type="InterPro" id="IPR051532">
    <property type="entry name" value="Ester_Hydrolysis_Enzymes"/>
</dbReference>
<dbReference type="OrthoDB" id="9794725at2"/>
<evidence type="ECO:0000313" key="3">
    <source>
        <dbReference type="Proteomes" id="UP000245926"/>
    </source>
</evidence>
<dbReference type="AlphaFoldDB" id="A0A2U8W6N6"/>
<name>A0A2U8W6N6_9HYPH</name>
<gene>
    <name evidence="2" type="ORF">DK389_16040</name>
</gene>
<reference evidence="3" key="1">
    <citation type="submission" date="2018-05" db="EMBL/GenBank/DDBJ databases">
        <title>Complete Genome Sequence of Methylobacterium sp. 17SD2-17.</title>
        <authorList>
            <person name="Srinivasan S."/>
        </authorList>
    </citation>
    <scope>NUCLEOTIDE SEQUENCE [LARGE SCALE GENOMIC DNA]</scope>
    <source>
        <strain evidence="3">17SD2-17</strain>
    </source>
</reference>
<dbReference type="InterPro" id="IPR013830">
    <property type="entry name" value="SGNH_hydro"/>
</dbReference>
<keyword evidence="3" id="KW-1185">Reference proteome</keyword>